<name>A7EMM9_SCLS1</name>
<dbReference type="GeneID" id="5488708"/>
<dbReference type="Proteomes" id="UP000001312">
    <property type="component" value="Unassembled WGS sequence"/>
</dbReference>
<organism evidence="1 2">
    <name type="scientific">Sclerotinia sclerotiorum (strain ATCC 18683 / 1980 / Ss-1)</name>
    <name type="common">White mold</name>
    <name type="synonym">Whetzelinia sclerotiorum</name>
    <dbReference type="NCBI Taxonomy" id="665079"/>
    <lineage>
        <taxon>Eukaryota</taxon>
        <taxon>Fungi</taxon>
        <taxon>Dikarya</taxon>
        <taxon>Ascomycota</taxon>
        <taxon>Pezizomycotina</taxon>
        <taxon>Leotiomycetes</taxon>
        <taxon>Helotiales</taxon>
        <taxon>Sclerotiniaceae</taxon>
        <taxon>Sclerotinia</taxon>
    </lineage>
</organism>
<dbReference type="KEGG" id="ssl:SS1G_06578"/>
<sequence>MKNYKLKLGKLKRRHGGESGFRDGNNDERAGHLAFGLVEQVDGLN</sequence>
<gene>
    <name evidence="1" type="ORF">SS1G_06578</name>
</gene>
<evidence type="ECO:0000313" key="2">
    <source>
        <dbReference type="Proteomes" id="UP000001312"/>
    </source>
</evidence>
<dbReference type="AlphaFoldDB" id="A7EMM9"/>
<protein>
    <submittedName>
        <fullName evidence="1">Uncharacterized protein</fullName>
    </submittedName>
</protein>
<dbReference type="InParanoid" id="A7EMM9"/>
<reference evidence="2" key="1">
    <citation type="journal article" date="2011" name="PLoS Genet.">
        <title>Genomic analysis of the necrotrophic fungal pathogens Sclerotinia sclerotiorum and Botrytis cinerea.</title>
        <authorList>
            <person name="Amselem J."/>
            <person name="Cuomo C.A."/>
            <person name="van Kan J.A."/>
            <person name="Viaud M."/>
            <person name="Benito E.P."/>
            <person name="Couloux A."/>
            <person name="Coutinho P.M."/>
            <person name="de Vries R.P."/>
            <person name="Dyer P.S."/>
            <person name="Fillinger S."/>
            <person name="Fournier E."/>
            <person name="Gout L."/>
            <person name="Hahn M."/>
            <person name="Kohn L."/>
            <person name="Lapalu N."/>
            <person name="Plummer K.M."/>
            <person name="Pradier J.M."/>
            <person name="Quevillon E."/>
            <person name="Sharon A."/>
            <person name="Simon A."/>
            <person name="ten Have A."/>
            <person name="Tudzynski B."/>
            <person name="Tudzynski P."/>
            <person name="Wincker P."/>
            <person name="Andrew M."/>
            <person name="Anthouard V."/>
            <person name="Beever R.E."/>
            <person name="Beffa R."/>
            <person name="Benoit I."/>
            <person name="Bouzid O."/>
            <person name="Brault B."/>
            <person name="Chen Z."/>
            <person name="Choquer M."/>
            <person name="Collemare J."/>
            <person name="Cotton P."/>
            <person name="Danchin E.G."/>
            <person name="Da Silva C."/>
            <person name="Gautier A."/>
            <person name="Giraud C."/>
            <person name="Giraud T."/>
            <person name="Gonzalez C."/>
            <person name="Grossetete S."/>
            <person name="Guldener U."/>
            <person name="Henrissat B."/>
            <person name="Howlett B.J."/>
            <person name="Kodira C."/>
            <person name="Kretschmer M."/>
            <person name="Lappartient A."/>
            <person name="Leroch M."/>
            <person name="Levis C."/>
            <person name="Mauceli E."/>
            <person name="Neuveglise C."/>
            <person name="Oeser B."/>
            <person name="Pearson M."/>
            <person name="Poulain J."/>
            <person name="Poussereau N."/>
            <person name="Quesneville H."/>
            <person name="Rascle C."/>
            <person name="Schumacher J."/>
            <person name="Segurens B."/>
            <person name="Sexton A."/>
            <person name="Silva E."/>
            <person name="Sirven C."/>
            <person name="Soanes D.M."/>
            <person name="Talbot N.J."/>
            <person name="Templeton M."/>
            <person name="Yandava C."/>
            <person name="Yarden O."/>
            <person name="Zeng Q."/>
            <person name="Rollins J.A."/>
            <person name="Lebrun M.H."/>
            <person name="Dickman M."/>
        </authorList>
    </citation>
    <scope>NUCLEOTIDE SEQUENCE [LARGE SCALE GENOMIC DNA]</scope>
    <source>
        <strain evidence="2">ATCC 18683 / 1980 / Ss-1</strain>
    </source>
</reference>
<proteinExistence type="predicted"/>
<dbReference type="RefSeq" id="XP_001592337.1">
    <property type="nucleotide sequence ID" value="XM_001592287.1"/>
</dbReference>
<dbReference type="EMBL" id="CH476628">
    <property type="protein sequence ID" value="EDO04095.1"/>
    <property type="molecule type" value="Genomic_DNA"/>
</dbReference>
<accession>A7EMM9</accession>
<keyword evidence="2" id="KW-1185">Reference proteome</keyword>
<evidence type="ECO:0000313" key="1">
    <source>
        <dbReference type="EMBL" id="EDO04095.1"/>
    </source>
</evidence>